<evidence type="ECO:0000256" key="5">
    <source>
        <dbReference type="ARBA" id="ARBA00022801"/>
    </source>
</evidence>
<gene>
    <name evidence="10" type="primary">guaD</name>
    <name evidence="10" type="ORF">ACFQ4O_02820</name>
</gene>
<sequence>MTERPTSYGGPPRGRVTALRGATVSLRDDPFQAPSAACLEHYDDALIVIEDGRITAFGAYATTRRALPAGVEPRRFENALITPGFVDAHVHYPQTQIIGAFGSDLLGWLERYTFPTELLFADRAHAEQVAALFLRALFAAGTTTAAVYGTVHAHSADAFFAEAERFGARMIAGKVMMDRNAPEGLLDTAERGYEESRALIERWHGRGRLGYAVTPRFAPACSDAQLDAAGALLAENPGVRLQTHLAESAAEVAWVKELFPARADYLDVYAHHGLAGPRSLFGHAIHLDEDAFARCHACDAALVHCPGSNLFLGSGLFRLFDAVDPRRPVRVGLGSDVGAGTSLSPFRSMGDACKVSAVVGRRLAAAQAFHLATLGGARALGVEDRIGRIAVGYEADLCVLDLAATPLLAFRARWCDSVEELLFALMTLADDRLVRATYVAGEAVFDRDG</sequence>
<evidence type="ECO:0000313" key="11">
    <source>
        <dbReference type="Proteomes" id="UP001597171"/>
    </source>
</evidence>
<comment type="catalytic activity">
    <reaction evidence="8">
        <text>guanine + H2O + H(+) = xanthine + NH4(+)</text>
        <dbReference type="Rhea" id="RHEA:14665"/>
        <dbReference type="ChEBI" id="CHEBI:15377"/>
        <dbReference type="ChEBI" id="CHEBI:15378"/>
        <dbReference type="ChEBI" id="CHEBI:16235"/>
        <dbReference type="ChEBI" id="CHEBI:17712"/>
        <dbReference type="ChEBI" id="CHEBI:28938"/>
        <dbReference type="EC" id="3.5.4.3"/>
    </reaction>
</comment>
<evidence type="ECO:0000259" key="9">
    <source>
        <dbReference type="Pfam" id="PF01979"/>
    </source>
</evidence>
<comment type="function">
    <text evidence="8">Catalyzes the hydrolytic deamination of guanine, producing xanthine and ammonia.</text>
</comment>
<evidence type="ECO:0000313" key="10">
    <source>
        <dbReference type="EMBL" id="MFD1330922.1"/>
    </source>
</evidence>
<dbReference type="PANTHER" id="PTHR11271:SF6">
    <property type="entry name" value="GUANINE DEAMINASE"/>
    <property type="match status" value="1"/>
</dbReference>
<dbReference type="GO" id="GO:0008892">
    <property type="term" value="F:guanine deaminase activity"/>
    <property type="evidence" value="ECO:0007669"/>
    <property type="project" value="UniProtKB-EC"/>
</dbReference>
<feature type="domain" description="Amidohydrolase-related" evidence="9">
    <location>
        <begin position="81"/>
        <end position="444"/>
    </location>
</feature>
<dbReference type="InterPro" id="IPR032466">
    <property type="entry name" value="Metal_Hydrolase"/>
</dbReference>
<dbReference type="InterPro" id="IPR006680">
    <property type="entry name" value="Amidohydro-rel"/>
</dbReference>
<comment type="caution">
    <text evidence="10">The sequence shown here is derived from an EMBL/GenBank/DDBJ whole genome shotgun (WGS) entry which is preliminary data.</text>
</comment>
<dbReference type="RefSeq" id="WP_378774124.1">
    <property type="nucleotide sequence ID" value="NZ_JBHTMX010000009.1"/>
</dbReference>
<dbReference type="Gene3D" id="3.20.20.140">
    <property type="entry name" value="Metal-dependent hydrolases"/>
    <property type="match status" value="1"/>
</dbReference>
<comment type="pathway">
    <text evidence="1 8">Purine metabolism; guanine degradation; xanthine from guanine: step 1/1.</text>
</comment>
<keyword evidence="5 8" id="KW-0378">Hydrolase</keyword>
<keyword evidence="4 8" id="KW-0479">Metal-binding</keyword>
<dbReference type="SUPFAM" id="SSF51556">
    <property type="entry name" value="Metallo-dependent hydrolases"/>
    <property type="match status" value="1"/>
</dbReference>
<dbReference type="InterPro" id="IPR014311">
    <property type="entry name" value="Guanine_deaminase"/>
</dbReference>
<dbReference type="EC" id="3.5.4.3" evidence="3 7"/>
<comment type="cofactor">
    <cofactor evidence="8">
        <name>Zn(2+)</name>
        <dbReference type="ChEBI" id="CHEBI:29105"/>
    </cofactor>
    <text evidence="8">Binds 1 zinc ion per subunit.</text>
</comment>
<dbReference type="Pfam" id="PF01979">
    <property type="entry name" value="Amidohydro_1"/>
    <property type="match status" value="1"/>
</dbReference>
<dbReference type="Proteomes" id="UP001597171">
    <property type="component" value="Unassembled WGS sequence"/>
</dbReference>
<evidence type="ECO:0000256" key="6">
    <source>
        <dbReference type="ARBA" id="ARBA00022833"/>
    </source>
</evidence>
<dbReference type="Gene3D" id="2.30.40.10">
    <property type="entry name" value="Urease, subunit C, domain 1"/>
    <property type="match status" value="1"/>
</dbReference>
<comment type="similarity">
    <text evidence="2 8">Belongs to the metallo-dependent hydrolases superfamily. ATZ/TRZ family.</text>
</comment>
<dbReference type="NCBIfam" id="NF006679">
    <property type="entry name" value="PRK09228.1"/>
    <property type="match status" value="1"/>
</dbReference>
<accession>A0ABW3Z413</accession>
<evidence type="ECO:0000256" key="7">
    <source>
        <dbReference type="NCBIfam" id="TIGR02967"/>
    </source>
</evidence>
<organism evidence="10 11">
    <name type="scientific">Methylopila musalis</name>
    <dbReference type="NCBI Taxonomy" id="1134781"/>
    <lineage>
        <taxon>Bacteria</taxon>
        <taxon>Pseudomonadati</taxon>
        <taxon>Pseudomonadota</taxon>
        <taxon>Alphaproteobacteria</taxon>
        <taxon>Hyphomicrobiales</taxon>
        <taxon>Methylopilaceae</taxon>
        <taxon>Methylopila</taxon>
    </lineage>
</organism>
<dbReference type="NCBIfam" id="TIGR02967">
    <property type="entry name" value="guan_deamin"/>
    <property type="match status" value="1"/>
</dbReference>
<dbReference type="InterPro" id="IPR011059">
    <property type="entry name" value="Metal-dep_hydrolase_composite"/>
</dbReference>
<evidence type="ECO:0000256" key="3">
    <source>
        <dbReference type="ARBA" id="ARBA00012781"/>
    </source>
</evidence>
<dbReference type="SUPFAM" id="SSF51338">
    <property type="entry name" value="Composite domain of metallo-dependent hydrolases"/>
    <property type="match status" value="1"/>
</dbReference>
<reference evidence="11" key="1">
    <citation type="journal article" date="2019" name="Int. J. Syst. Evol. Microbiol.">
        <title>The Global Catalogue of Microorganisms (GCM) 10K type strain sequencing project: providing services to taxonomists for standard genome sequencing and annotation.</title>
        <authorList>
            <consortium name="The Broad Institute Genomics Platform"/>
            <consortium name="The Broad Institute Genome Sequencing Center for Infectious Disease"/>
            <person name="Wu L."/>
            <person name="Ma J."/>
        </authorList>
    </citation>
    <scope>NUCLEOTIDE SEQUENCE [LARGE SCALE GENOMIC DNA]</scope>
    <source>
        <strain evidence="11">CCUG 61696</strain>
    </source>
</reference>
<dbReference type="PANTHER" id="PTHR11271">
    <property type="entry name" value="GUANINE DEAMINASE"/>
    <property type="match status" value="1"/>
</dbReference>
<proteinExistence type="inferred from homology"/>
<name>A0ABW3Z413_9HYPH</name>
<evidence type="ECO:0000256" key="1">
    <source>
        <dbReference type="ARBA" id="ARBA00004984"/>
    </source>
</evidence>
<evidence type="ECO:0000256" key="2">
    <source>
        <dbReference type="ARBA" id="ARBA00006745"/>
    </source>
</evidence>
<dbReference type="InterPro" id="IPR051607">
    <property type="entry name" value="Metallo-dep_hydrolases"/>
</dbReference>
<keyword evidence="6 8" id="KW-0862">Zinc</keyword>
<keyword evidence="11" id="KW-1185">Reference proteome</keyword>
<protein>
    <recommendedName>
        <fullName evidence="3 7">Guanine deaminase</fullName>
        <shortName evidence="8">Guanase</shortName>
        <ecNumber evidence="3 7">3.5.4.3</ecNumber>
    </recommendedName>
    <alternativeName>
        <fullName evidence="8">Guanine aminohydrolase</fullName>
    </alternativeName>
</protein>
<evidence type="ECO:0000256" key="4">
    <source>
        <dbReference type="ARBA" id="ARBA00022723"/>
    </source>
</evidence>
<dbReference type="EMBL" id="JBHTMX010000009">
    <property type="protein sequence ID" value="MFD1330922.1"/>
    <property type="molecule type" value="Genomic_DNA"/>
</dbReference>
<evidence type="ECO:0000256" key="8">
    <source>
        <dbReference type="RuleBase" id="RU366009"/>
    </source>
</evidence>